<dbReference type="GO" id="GO:0044205">
    <property type="term" value="P:'de novo' UMP biosynthetic process"/>
    <property type="evidence" value="ECO:0007669"/>
    <property type="project" value="UniProtKB-UniRule"/>
</dbReference>
<comment type="cofactor">
    <cofactor evidence="12">
        <name>Mg(2+)</name>
        <dbReference type="ChEBI" id="CHEBI:18420"/>
    </cofactor>
</comment>
<dbReference type="FunFam" id="3.40.50.2020:FF:000025">
    <property type="entry name" value="Uridine monophosphate synthetase"/>
    <property type="match status" value="1"/>
</dbReference>
<evidence type="ECO:0000256" key="6">
    <source>
        <dbReference type="ARBA" id="ARBA00022676"/>
    </source>
</evidence>
<dbReference type="Gene3D" id="3.40.50.2020">
    <property type="match status" value="1"/>
</dbReference>
<evidence type="ECO:0000256" key="14">
    <source>
        <dbReference type="PIRSR" id="PIRSR614732-2"/>
    </source>
</evidence>
<dbReference type="NCBIfam" id="TIGR00336">
    <property type="entry name" value="pyrE"/>
    <property type="match status" value="1"/>
</dbReference>
<feature type="domain" description="Orotidine 5'-phosphate decarboxylase" evidence="15">
    <location>
        <begin position="235"/>
        <end position="440"/>
    </location>
</feature>
<feature type="binding site" evidence="14">
    <location>
        <position position="424"/>
    </location>
    <ligand>
        <name>substrate</name>
    </ligand>
</feature>
<comment type="pathway">
    <text evidence="3 12">Pyrimidine metabolism; UMP biosynthesis via de novo pathway; UMP from orotate: step 1/2.</text>
</comment>
<dbReference type="Pfam" id="PF00215">
    <property type="entry name" value="OMPdecase"/>
    <property type="match status" value="1"/>
</dbReference>
<feature type="active site" description="For OMPdecase activity" evidence="13">
    <location>
        <position position="295"/>
    </location>
</feature>
<dbReference type="STRING" id="1125876.SAMN05443292_1198"/>
<evidence type="ECO:0000313" key="16">
    <source>
        <dbReference type="EMBL" id="SFI07136.1"/>
    </source>
</evidence>
<keyword evidence="12" id="KW-0460">Magnesium</keyword>
<dbReference type="CDD" id="cd06223">
    <property type="entry name" value="PRTases_typeI"/>
    <property type="match status" value="1"/>
</dbReference>
<feature type="binding site" evidence="14">
    <location>
        <position position="241"/>
    </location>
    <ligand>
        <name>substrate</name>
    </ligand>
</feature>
<dbReference type="InterPro" id="IPR004467">
    <property type="entry name" value="Or_phspho_trans_dom"/>
</dbReference>
<feature type="binding site" evidence="14">
    <location>
        <position position="263"/>
    </location>
    <ligand>
        <name>substrate</name>
    </ligand>
</feature>
<dbReference type="GO" id="GO:0004590">
    <property type="term" value="F:orotidine-5'-phosphate decarboxylase activity"/>
    <property type="evidence" value="ECO:0007669"/>
    <property type="project" value="InterPro"/>
</dbReference>
<dbReference type="InterPro" id="IPR023031">
    <property type="entry name" value="OPRT"/>
</dbReference>
<feature type="binding site" evidence="12">
    <location>
        <position position="91"/>
    </location>
    <ligand>
        <name>5-phospho-alpha-D-ribose 1-diphosphate</name>
        <dbReference type="ChEBI" id="CHEBI:58017"/>
        <note>ligand shared between dimeric partners</note>
    </ligand>
</feature>
<evidence type="ECO:0000256" key="10">
    <source>
        <dbReference type="ARBA" id="ARBA00023239"/>
    </source>
</evidence>
<comment type="pathway">
    <text evidence="2">Pyrimidine metabolism; UMP biosynthesis via de novo pathway; UMP from orotate: step 2/2.</text>
</comment>
<dbReference type="Pfam" id="PF00156">
    <property type="entry name" value="Pribosyltran"/>
    <property type="match status" value="1"/>
</dbReference>
<dbReference type="InterPro" id="IPR000836">
    <property type="entry name" value="PRTase_dom"/>
</dbReference>
<comment type="similarity">
    <text evidence="4">In the N-terminal section; belongs to the purine/pyrimidine phosphoribosyltransferase family.</text>
</comment>
<dbReference type="EC" id="2.4.2.10" evidence="12"/>
<evidence type="ECO:0000256" key="3">
    <source>
        <dbReference type="ARBA" id="ARBA00004889"/>
    </source>
</evidence>
<organism evidence="16 17">
    <name type="scientific">Halpernia frigidisoli</name>
    <dbReference type="NCBI Taxonomy" id="1125876"/>
    <lineage>
        <taxon>Bacteria</taxon>
        <taxon>Pseudomonadati</taxon>
        <taxon>Bacteroidota</taxon>
        <taxon>Flavobacteriia</taxon>
        <taxon>Flavobacteriales</taxon>
        <taxon>Weeksellaceae</taxon>
        <taxon>Chryseobacterium group</taxon>
        <taxon>Halpernia</taxon>
    </lineage>
</organism>
<evidence type="ECO:0000256" key="12">
    <source>
        <dbReference type="HAMAP-Rule" id="MF_01208"/>
    </source>
</evidence>
<evidence type="ECO:0000256" key="13">
    <source>
        <dbReference type="PIRSR" id="PIRSR614732-1"/>
    </source>
</evidence>
<dbReference type="GO" id="GO:0004588">
    <property type="term" value="F:orotate phosphoribosyltransferase activity"/>
    <property type="evidence" value="ECO:0007669"/>
    <property type="project" value="UniProtKB-UniRule"/>
</dbReference>
<name>A0A1I3F7C1_9FLAO</name>
<protein>
    <recommendedName>
        <fullName evidence="12">Orotate phosphoribosyltransferase</fullName>
        <shortName evidence="12">OPRT</shortName>
        <shortName evidence="12">OPRTase</shortName>
        <ecNumber evidence="12">2.4.2.10</ecNumber>
    </recommendedName>
</protein>
<dbReference type="AlphaFoldDB" id="A0A1I3F7C1"/>
<evidence type="ECO:0000313" key="17">
    <source>
        <dbReference type="Proteomes" id="UP000198931"/>
    </source>
</evidence>
<gene>
    <name evidence="12" type="primary">pyrE</name>
    <name evidence="16" type="ORF">SAMN05443292_1198</name>
</gene>
<proteinExistence type="inferred from homology"/>
<dbReference type="Proteomes" id="UP000198931">
    <property type="component" value="Unassembled WGS sequence"/>
</dbReference>
<comment type="function">
    <text evidence="12">Catalyzes the transfer of a ribosyl phosphate group from 5-phosphoribose 1-diphosphate to orotate, leading to the formation of orotidine monophosphate (OMP).</text>
</comment>
<evidence type="ECO:0000256" key="2">
    <source>
        <dbReference type="ARBA" id="ARBA00004861"/>
    </source>
</evidence>
<keyword evidence="17" id="KW-1185">Reference proteome</keyword>
<feature type="binding site" evidence="12">
    <location>
        <position position="121"/>
    </location>
    <ligand>
        <name>orotate</name>
        <dbReference type="ChEBI" id="CHEBI:30839"/>
    </ligand>
</feature>
<evidence type="ECO:0000256" key="11">
    <source>
        <dbReference type="ARBA" id="ARBA00023268"/>
    </source>
</evidence>
<dbReference type="CDD" id="cd04725">
    <property type="entry name" value="OMP_decarboxylase_like"/>
    <property type="match status" value="1"/>
</dbReference>
<dbReference type="InterPro" id="IPR011060">
    <property type="entry name" value="RibuloseP-bd_barrel"/>
</dbReference>
<evidence type="ECO:0000256" key="7">
    <source>
        <dbReference type="ARBA" id="ARBA00022679"/>
    </source>
</evidence>
<comment type="caution">
    <text evidence="12">Lacks conserved residue(s) required for the propagation of feature annotation.</text>
</comment>
<feature type="binding site" evidence="14">
    <location>
        <position position="425"/>
    </location>
    <ligand>
        <name>substrate</name>
    </ligand>
</feature>
<comment type="function">
    <text evidence="1">Catalyzes the decarboxylation of orotidine 5'-monophosphate (OMP) to uridine 5'-monophosphate (UMP).</text>
</comment>
<dbReference type="SMART" id="SM00934">
    <property type="entry name" value="OMPdecase"/>
    <property type="match status" value="1"/>
</dbReference>
<dbReference type="Gene3D" id="3.20.20.70">
    <property type="entry name" value="Aldolase class I"/>
    <property type="match status" value="1"/>
</dbReference>
<feature type="binding site" description="in other chain" evidence="12">
    <location>
        <position position="92"/>
    </location>
    <ligand>
        <name>5-phospho-alpha-D-ribose 1-diphosphate</name>
        <dbReference type="ChEBI" id="CHEBI:58017"/>
        <note>ligand shared between dimeric partners</note>
    </ligand>
</feature>
<dbReference type="InterPro" id="IPR029057">
    <property type="entry name" value="PRTase-like"/>
</dbReference>
<comment type="subunit">
    <text evidence="12">Homodimer.</text>
</comment>
<keyword evidence="8" id="KW-0210">Decarboxylase</keyword>
<accession>A0A1I3F7C1</accession>
<feature type="binding site" description="in other chain" evidence="12">
    <location>
        <begin position="117"/>
        <end position="125"/>
    </location>
    <ligand>
        <name>5-phospho-alpha-D-ribose 1-diphosphate</name>
        <dbReference type="ChEBI" id="CHEBI:58017"/>
        <note>ligand shared between dimeric partners</note>
    </ligand>
</feature>
<comment type="similarity">
    <text evidence="12">Belongs to the purine/pyrimidine phosphoribosyltransferase family. PyrE subfamily.</text>
</comment>
<dbReference type="EMBL" id="FOQT01000002">
    <property type="protein sequence ID" value="SFI07136.1"/>
    <property type="molecule type" value="Genomic_DNA"/>
</dbReference>
<dbReference type="OrthoDB" id="9802134at2"/>
<dbReference type="UniPathway" id="UPA00070">
    <property type="reaction ID" value="UER00119"/>
</dbReference>
<sequence>MDNKESFLLECYKLGIIKFGKFTLKSGIESPFYVDLRPLASDPKILKKLSSYLLELISTTDFDIICGVPYAALPMATAMSLQSELPLIIKRKEAKTYGTKKLIEGIFSTGQNCLLVEDVITSGKSLLETIPEIENEGISVSDIVVVLDRQQGGKELLEEKGFKVHSLFNITEVCEILRNNNLISEEEITRINDFLTGNEVNFEVEKHLTYEQKLEKTNNSFAKKILEIAIEKKSNLIASADVLTTKELLDFAEKVGPNIVALKTHIDIITDFDFDETILPLKELSKNYNFLLMEDRKFADIGNTQELQFANGIYKISFWADLVTSQVIGGETSLDCFLNVGVIAILGMSSKGTLTNSDYRENALKIALSHPNVIGGVSQNKIPEDLLLFTPGVNLENSGDGKGQQYNTPEYVFKNLQTDFIIVGRGIYKAENIEKASLDYKIAGWNSYLTGNK</sequence>
<comment type="catalytic activity">
    <reaction evidence="12">
        <text>orotidine 5'-phosphate + diphosphate = orotate + 5-phospho-alpha-D-ribose 1-diphosphate</text>
        <dbReference type="Rhea" id="RHEA:10380"/>
        <dbReference type="ChEBI" id="CHEBI:30839"/>
        <dbReference type="ChEBI" id="CHEBI:33019"/>
        <dbReference type="ChEBI" id="CHEBI:57538"/>
        <dbReference type="ChEBI" id="CHEBI:58017"/>
        <dbReference type="EC" id="2.4.2.10"/>
    </reaction>
</comment>
<keyword evidence="9 12" id="KW-0665">Pyrimidine biosynthesis</keyword>
<reference evidence="16 17" key="1">
    <citation type="submission" date="2016-10" db="EMBL/GenBank/DDBJ databases">
        <authorList>
            <person name="de Groot N.N."/>
        </authorList>
    </citation>
    <scope>NUCLEOTIDE SEQUENCE [LARGE SCALE GENOMIC DNA]</scope>
    <source>
        <strain evidence="16 17">DSM 26000</strain>
    </source>
</reference>
<dbReference type="InterPro" id="IPR014732">
    <property type="entry name" value="OMPdecase"/>
</dbReference>
<dbReference type="HAMAP" id="MF_01208">
    <property type="entry name" value="PyrE"/>
    <property type="match status" value="1"/>
</dbReference>
<evidence type="ECO:0000256" key="8">
    <source>
        <dbReference type="ARBA" id="ARBA00022793"/>
    </source>
</evidence>
<dbReference type="InterPro" id="IPR013785">
    <property type="entry name" value="Aldolase_TIM"/>
</dbReference>
<dbReference type="PANTHER" id="PTHR19278">
    <property type="entry name" value="OROTATE PHOSPHORIBOSYLTRANSFERASE"/>
    <property type="match status" value="1"/>
</dbReference>
<feature type="binding site" evidence="14">
    <location>
        <position position="404"/>
    </location>
    <ligand>
        <name>substrate</name>
    </ligand>
</feature>
<feature type="binding site" description="in other chain" evidence="12">
    <location>
        <position position="25"/>
    </location>
    <ligand>
        <name>5-phospho-alpha-D-ribose 1-diphosphate</name>
        <dbReference type="ChEBI" id="CHEBI:58017"/>
        <note>ligand shared between dimeric partners</note>
    </ligand>
</feature>
<evidence type="ECO:0000256" key="9">
    <source>
        <dbReference type="ARBA" id="ARBA00022975"/>
    </source>
</evidence>
<feature type="binding site" evidence="12">
    <location>
        <position position="149"/>
    </location>
    <ligand>
        <name>orotate</name>
        <dbReference type="ChEBI" id="CHEBI:30839"/>
    </ligand>
</feature>
<dbReference type="InterPro" id="IPR001754">
    <property type="entry name" value="OMPdeCOase_dom"/>
</dbReference>
<keyword evidence="7 12" id="KW-0808">Transferase</keyword>
<keyword evidence="6 12" id="KW-0328">Glycosyltransferase</keyword>
<evidence type="ECO:0000256" key="4">
    <source>
        <dbReference type="ARBA" id="ARBA00006221"/>
    </source>
</evidence>
<keyword evidence="11" id="KW-0511">Multifunctional enzyme</keyword>
<feature type="binding site" evidence="12">
    <location>
        <position position="95"/>
    </location>
    <ligand>
        <name>5-phospho-alpha-D-ribose 1-diphosphate</name>
        <dbReference type="ChEBI" id="CHEBI:58017"/>
        <note>ligand shared between dimeric partners</note>
    </ligand>
</feature>
<keyword evidence="10" id="KW-0456">Lyase</keyword>
<dbReference type="GO" id="GO:0000287">
    <property type="term" value="F:magnesium ion binding"/>
    <property type="evidence" value="ECO:0007669"/>
    <property type="project" value="UniProtKB-UniRule"/>
</dbReference>
<dbReference type="GO" id="GO:0006207">
    <property type="term" value="P:'de novo' pyrimidine nucleobase biosynthetic process"/>
    <property type="evidence" value="ECO:0007669"/>
    <property type="project" value="InterPro"/>
</dbReference>
<dbReference type="SUPFAM" id="SSF51366">
    <property type="entry name" value="Ribulose-phoshate binding barrel"/>
    <property type="match status" value="1"/>
</dbReference>
<comment type="similarity">
    <text evidence="5">In the C-terminal section; belongs to the OMP decarboxylase family.</text>
</comment>
<dbReference type="SUPFAM" id="SSF53271">
    <property type="entry name" value="PRTase-like"/>
    <property type="match status" value="1"/>
</dbReference>
<evidence type="ECO:0000259" key="15">
    <source>
        <dbReference type="SMART" id="SM00934"/>
    </source>
</evidence>
<dbReference type="RefSeq" id="WP_090079239.1">
    <property type="nucleotide sequence ID" value="NZ_FOQT01000002.1"/>
</dbReference>
<evidence type="ECO:0000256" key="5">
    <source>
        <dbReference type="ARBA" id="ARBA00009769"/>
    </source>
</evidence>
<dbReference type="NCBIfam" id="TIGR01740">
    <property type="entry name" value="pyrF"/>
    <property type="match status" value="1"/>
</dbReference>
<feature type="binding site" evidence="14">
    <location>
        <position position="349"/>
    </location>
    <ligand>
        <name>substrate</name>
    </ligand>
</feature>
<evidence type="ECO:0000256" key="1">
    <source>
        <dbReference type="ARBA" id="ARBA00002356"/>
    </source>
</evidence>
<dbReference type="PANTHER" id="PTHR19278:SF9">
    <property type="entry name" value="URIDINE 5'-MONOPHOSPHATE SYNTHASE"/>
    <property type="match status" value="1"/>
</dbReference>
<feature type="active site" description="For OMPdecase activity" evidence="13">
    <location>
        <position position="297"/>
    </location>
</feature>
<feature type="active site" description="For OMPdecase activity" evidence="13">
    <location>
        <position position="300"/>
    </location>
</feature>